<dbReference type="STRING" id="144026.SAMN04488568_11337"/>
<comment type="subcellular location">
    <subcellularLocation>
        <location evidence="1 14">Cell outer membrane</location>
        <topology evidence="1 14">Multi-pass membrane protein</topology>
    </subcellularLocation>
</comment>
<evidence type="ECO:0000256" key="3">
    <source>
        <dbReference type="ARBA" id="ARBA00022448"/>
    </source>
</evidence>
<dbReference type="GO" id="GO:0009279">
    <property type="term" value="C:cell outer membrane"/>
    <property type="evidence" value="ECO:0007669"/>
    <property type="project" value="UniProtKB-SubCell"/>
</dbReference>
<dbReference type="Pfam" id="PF07715">
    <property type="entry name" value="Plug"/>
    <property type="match status" value="1"/>
</dbReference>
<organism evidence="19 20">
    <name type="scientific">Maricaulis salignorans</name>
    <dbReference type="NCBI Taxonomy" id="144026"/>
    <lineage>
        <taxon>Bacteria</taxon>
        <taxon>Pseudomonadati</taxon>
        <taxon>Pseudomonadota</taxon>
        <taxon>Alphaproteobacteria</taxon>
        <taxon>Maricaulales</taxon>
        <taxon>Maricaulaceae</taxon>
        <taxon>Maricaulis</taxon>
    </lineage>
</organism>
<dbReference type="CDD" id="cd01347">
    <property type="entry name" value="ligand_gated_channel"/>
    <property type="match status" value="1"/>
</dbReference>
<protein>
    <submittedName>
        <fullName evidence="19">Iron complex outermembrane recepter protein</fullName>
    </submittedName>
</protein>
<evidence type="ECO:0000256" key="9">
    <source>
        <dbReference type="ARBA" id="ARBA00023065"/>
    </source>
</evidence>
<dbReference type="OrthoDB" id="9760333at2"/>
<keyword evidence="20" id="KW-1185">Reference proteome</keyword>
<keyword evidence="4 14" id="KW-1134">Transmembrane beta strand</keyword>
<evidence type="ECO:0000256" key="10">
    <source>
        <dbReference type="ARBA" id="ARBA00023077"/>
    </source>
</evidence>
<keyword evidence="13 14" id="KW-0998">Cell outer membrane</keyword>
<dbReference type="InterPro" id="IPR012910">
    <property type="entry name" value="Plug_dom"/>
</dbReference>
<evidence type="ECO:0000256" key="13">
    <source>
        <dbReference type="ARBA" id="ARBA00023237"/>
    </source>
</evidence>
<feature type="domain" description="TonB-dependent receptor-like beta-barrel" evidence="17">
    <location>
        <begin position="242"/>
        <end position="707"/>
    </location>
</feature>
<dbReference type="InterPro" id="IPR039426">
    <property type="entry name" value="TonB-dep_rcpt-like"/>
</dbReference>
<evidence type="ECO:0000256" key="15">
    <source>
        <dbReference type="RuleBase" id="RU003357"/>
    </source>
</evidence>
<keyword evidence="5" id="KW-0410">Iron transport</keyword>
<dbReference type="PROSITE" id="PS52016">
    <property type="entry name" value="TONB_DEPENDENT_REC_3"/>
    <property type="match status" value="1"/>
</dbReference>
<dbReference type="Gene3D" id="2.170.130.10">
    <property type="entry name" value="TonB-dependent receptor, plug domain"/>
    <property type="match status" value="1"/>
</dbReference>
<feature type="domain" description="TonB-dependent receptor plug" evidence="18">
    <location>
        <begin position="57"/>
        <end position="164"/>
    </location>
</feature>
<dbReference type="GO" id="GO:0038023">
    <property type="term" value="F:signaling receptor activity"/>
    <property type="evidence" value="ECO:0007669"/>
    <property type="project" value="InterPro"/>
</dbReference>
<evidence type="ECO:0000313" key="20">
    <source>
        <dbReference type="Proteomes" id="UP000199759"/>
    </source>
</evidence>
<reference evidence="19 20" key="1">
    <citation type="submission" date="2016-10" db="EMBL/GenBank/DDBJ databases">
        <authorList>
            <person name="de Groot N.N."/>
        </authorList>
    </citation>
    <scope>NUCLEOTIDE SEQUENCE [LARGE SCALE GENOMIC DNA]</scope>
    <source>
        <strain evidence="19 20">DSM 16077</strain>
    </source>
</reference>
<dbReference type="AlphaFoldDB" id="A0A1G9TWJ7"/>
<evidence type="ECO:0000259" key="17">
    <source>
        <dbReference type="Pfam" id="PF00593"/>
    </source>
</evidence>
<dbReference type="SUPFAM" id="SSF56935">
    <property type="entry name" value="Porins"/>
    <property type="match status" value="1"/>
</dbReference>
<dbReference type="GO" id="GO:0015891">
    <property type="term" value="P:siderophore transport"/>
    <property type="evidence" value="ECO:0007669"/>
    <property type="project" value="InterPro"/>
</dbReference>
<gene>
    <name evidence="19" type="ORF">SAMN04488568_11337</name>
</gene>
<dbReference type="Proteomes" id="UP000199759">
    <property type="component" value="Unassembled WGS sequence"/>
</dbReference>
<dbReference type="PANTHER" id="PTHR32552:SF68">
    <property type="entry name" value="FERRICHROME OUTER MEMBRANE TRANSPORTER_PHAGE RECEPTOR"/>
    <property type="match status" value="1"/>
</dbReference>
<proteinExistence type="inferred from homology"/>
<evidence type="ECO:0000256" key="4">
    <source>
        <dbReference type="ARBA" id="ARBA00022452"/>
    </source>
</evidence>
<evidence type="ECO:0000256" key="14">
    <source>
        <dbReference type="PROSITE-ProRule" id="PRU01360"/>
    </source>
</evidence>
<dbReference type="Gene3D" id="2.40.170.20">
    <property type="entry name" value="TonB-dependent receptor, beta-barrel domain"/>
    <property type="match status" value="1"/>
</dbReference>
<feature type="signal peptide" evidence="16">
    <location>
        <begin position="1"/>
        <end position="22"/>
    </location>
</feature>
<evidence type="ECO:0000256" key="6">
    <source>
        <dbReference type="ARBA" id="ARBA00022692"/>
    </source>
</evidence>
<keyword evidence="10 15" id="KW-0798">TonB box</keyword>
<dbReference type="InterPro" id="IPR037066">
    <property type="entry name" value="Plug_dom_sf"/>
</dbReference>
<keyword evidence="8" id="KW-0408">Iron</keyword>
<evidence type="ECO:0000256" key="12">
    <source>
        <dbReference type="ARBA" id="ARBA00023170"/>
    </source>
</evidence>
<dbReference type="InterPro" id="IPR036942">
    <property type="entry name" value="Beta-barrel_TonB_sf"/>
</dbReference>
<evidence type="ECO:0000256" key="16">
    <source>
        <dbReference type="SAM" id="SignalP"/>
    </source>
</evidence>
<evidence type="ECO:0000259" key="18">
    <source>
        <dbReference type="Pfam" id="PF07715"/>
    </source>
</evidence>
<dbReference type="PANTHER" id="PTHR32552">
    <property type="entry name" value="FERRICHROME IRON RECEPTOR-RELATED"/>
    <property type="match status" value="1"/>
</dbReference>
<name>A0A1G9TWJ7_9PROT</name>
<dbReference type="Pfam" id="PF00593">
    <property type="entry name" value="TonB_dep_Rec_b-barrel"/>
    <property type="match status" value="1"/>
</dbReference>
<keyword evidence="6 14" id="KW-0812">Transmembrane</keyword>
<evidence type="ECO:0000256" key="5">
    <source>
        <dbReference type="ARBA" id="ARBA00022496"/>
    </source>
</evidence>
<keyword evidence="12" id="KW-0675">Receptor</keyword>
<dbReference type="FunFam" id="2.170.130.10:FF:000001">
    <property type="entry name" value="Catecholate siderophore TonB-dependent receptor"/>
    <property type="match status" value="1"/>
</dbReference>
<dbReference type="EMBL" id="FNHG01000013">
    <property type="protein sequence ID" value="SDM52140.1"/>
    <property type="molecule type" value="Genomic_DNA"/>
</dbReference>
<keyword evidence="7 16" id="KW-0732">Signal</keyword>
<dbReference type="NCBIfam" id="TIGR01783">
    <property type="entry name" value="TonB-siderophor"/>
    <property type="match status" value="1"/>
</dbReference>
<evidence type="ECO:0000256" key="1">
    <source>
        <dbReference type="ARBA" id="ARBA00004571"/>
    </source>
</evidence>
<evidence type="ECO:0000256" key="11">
    <source>
        <dbReference type="ARBA" id="ARBA00023136"/>
    </source>
</evidence>
<keyword evidence="3 14" id="KW-0813">Transport</keyword>
<feature type="chain" id="PRO_5011627002" evidence="16">
    <location>
        <begin position="23"/>
        <end position="738"/>
    </location>
</feature>
<dbReference type="InterPro" id="IPR000531">
    <property type="entry name" value="Beta-barrel_TonB"/>
</dbReference>
<dbReference type="RefSeq" id="WP_091770579.1">
    <property type="nucleotide sequence ID" value="NZ_FNHG01000013.1"/>
</dbReference>
<dbReference type="GO" id="GO:0015344">
    <property type="term" value="F:siderophore uptake transmembrane transporter activity"/>
    <property type="evidence" value="ECO:0007669"/>
    <property type="project" value="TreeGrafter"/>
</dbReference>
<sequence>MNFRYLAFASALPFMFSGQAIGQSPADTPQDDGVDVIVVTATGLSQAFSSTKSDAPLIETPQSISLITREEMDIRGVHTVAEALSYSAGIQAEASGIDSRVDEVSVRGFGAGGFSSNNNFVDGLRLPTGGQWTRPAFDPFGLQQVEVLKGPSSVLYGQVAPGGIVNLVSKRPTDRPMGEIMLQTAGFTGLNHWQHQIAGDIGGPIAGAGDDFQYRLVGLYRDGDTQIDETANNRLYLSPSLNWDITPDTSLTLLAQYQRDEGGSTYQFLPATGTLYESNGRHIELDAYLGEPDWNQFDRTQYLAAGFLEHRFSNALRYSVNLRYTHIESLYRVVVLAGDTVTVCGGDPMCIPGQTINRRAVQGQGETDGWAVDNQLEYRFSTGAVEHTLLGGFDYFRTEWEHYRDLVAGAEVLPLYDIYNPQSRGSASFADNLNPQIYTEAVSEQSGIYIQDQIAAGNWRFALGARQDWAEDETYDLLNDTLRITEAEALTWQAGGVYLFDNGLAPYASYSESFLPSAGNYFDGTPFDPTTGQQYEVGLRYQPVGSNVFMTLSAYEITQQNVTTIDPDPAHLCGGRSCQVQTGEGVISGLEAEARATLPFGLAVIATATLTEAEITQTNTPAELGNALPGVPEAMASLFFDYRFEHGPLNGIGLGGGARYVGESYGNSTNTLVIPDYHLFDAMVRYDLGAARPDWNNLVLSINARNLANETNVATCGSVASCYYGSGRTVNLRLQYRW</sequence>
<evidence type="ECO:0000313" key="19">
    <source>
        <dbReference type="EMBL" id="SDM52140.1"/>
    </source>
</evidence>
<evidence type="ECO:0000256" key="2">
    <source>
        <dbReference type="ARBA" id="ARBA00009810"/>
    </source>
</evidence>
<comment type="similarity">
    <text evidence="2 14 15">Belongs to the TonB-dependent receptor family.</text>
</comment>
<evidence type="ECO:0000256" key="8">
    <source>
        <dbReference type="ARBA" id="ARBA00023004"/>
    </source>
</evidence>
<accession>A0A1G9TWJ7</accession>
<keyword evidence="11 14" id="KW-0472">Membrane</keyword>
<dbReference type="InterPro" id="IPR010105">
    <property type="entry name" value="TonB_sidphr_rcpt"/>
</dbReference>
<keyword evidence="9" id="KW-0406">Ion transport</keyword>
<evidence type="ECO:0000256" key="7">
    <source>
        <dbReference type="ARBA" id="ARBA00022729"/>
    </source>
</evidence>